<name>A0A0B7GR41_TREPH</name>
<evidence type="ECO:0000313" key="3">
    <source>
        <dbReference type="EMBL" id="QEJ97624.1"/>
    </source>
</evidence>
<dbReference type="EMBL" id="CP042817">
    <property type="protein sequence ID" value="QEJ97624.1"/>
    <property type="molecule type" value="Genomic_DNA"/>
</dbReference>
<dbReference type="RefSeq" id="WP_002695065.1">
    <property type="nucleotide sequence ID" value="NZ_CDNC01000004.1"/>
</dbReference>
<reference evidence="3 5" key="3">
    <citation type="submission" date="2019-08" db="EMBL/GenBank/DDBJ databases">
        <authorList>
            <person name="Kuhnert P."/>
        </authorList>
    </citation>
    <scope>NUCLEOTIDE SEQUENCE [LARGE SCALE GENOMIC DNA]</scope>
    <source>
        <strain evidence="3 5">B36.5</strain>
    </source>
</reference>
<dbReference type="AlphaFoldDB" id="A0A0B7GR41"/>
<reference evidence="2" key="2">
    <citation type="submission" date="2015-01" db="EMBL/GenBank/DDBJ databases">
        <authorList>
            <person name="Xiang T."/>
            <person name="Song Y."/>
            <person name="Huang L."/>
            <person name="Wang B."/>
            <person name="Wu P."/>
        </authorList>
    </citation>
    <scope>NUCLEOTIDE SEQUENCE [LARGE SCALE GENOMIC DNA]</scope>
    <source>
        <strain evidence="2">V1</strain>
    </source>
</reference>
<dbReference type="Proteomes" id="UP000323594">
    <property type="component" value="Chromosome"/>
</dbReference>
<organism evidence="2 4">
    <name type="scientific">Treponema phagedenis</name>
    <dbReference type="NCBI Taxonomy" id="162"/>
    <lineage>
        <taxon>Bacteria</taxon>
        <taxon>Pseudomonadati</taxon>
        <taxon>Spirochaetota</taxon>
        <taxon>Spirochaetia</taxon>
        <taxon>Spirochaetales</taxon>
        <taxon>Treponemataceae</taxon>
        <taxon>Treponema</taxon>
    </lineage>
</organism>
<feature type="signal peptide" evidence="1">
    <location>
        <begin position="1"/>
        <end position="19"/>
    </location>
</feature>
<keyword evidence="4" id="KW-1185">Reference proteome</keyword>
<accession>A0A0B7GR41</accession>
<gene>
    <name evidence="3" type="ORF">FUT82_06205</name>
    <name evidence="2" type="ORF">TPHV1_120042</name>
</gene>
<feature type="chain" id="PRO_5041521868" evidence="1">
    <location>
        <begin position="20"/>
        <end position="229"/>
    </location>
</feature>
<reference evidence="4" key="1">
    <citation type="submission" date="2015-01" db="EMBL/GenBank/DDBJ databases">
        <authorList>
            <person name="Manzoor Shahid"/>
            <person name="Zubair Saima"/>
        </authorList>
    </citation>
    <scope>NUCLEOTIDE SEQUENCE [LARGE SCALE GENOMIC DNA]</scope>
    <source>
        <strain evidence="4">V1</strain>
    </source>
</reference>
<evidence type="ECO:0000313" key="2">
    <source>
        <dbReference type="EMBL" id="CEM60913.1"/>
    </source>
</evidence>
<evidence type="ECO:0000256" key="1">
    <source>
        <dbReference type="SAM" id="SignalP"/>
    </source>
</evidence>
<dbReference type="OrthoDB" id="370144at2"/>
<evidence type="ECO:0000313" key="5">
    <source>
        <dbReference type="Proteomes" id="UP000323594"/>
    </source>
</evidence>
<protein>
    <submittedName>
        <fullName evidence="2">Uncharacterized protein</fullName>
    </submittedName>
</protein>
<proteinExistence type="predicted"/>
<dbReference type="GeneID" id="57752650"/>
<evidence type="ECO:0000313" key="4">
    <source>
        <dbReference type="Proteomes" id="UP000042527"/>
    </source>
</evidence>
<keyword evidence="1" id="KW-0732">Signal</keyword>
<dbReference type="EMBL" id="CDNC01000004">
    <property type="protein sequence ID" value="CEM60913.1"/>
    <property type="molecule type" value="Genomic_DNA"/>
</dbReference>
<sequence length="229" mass="26630">MKKGLFLFTCILFSSLVYADSYSGASKTEFLVLRAPVWVFLEAQPGTMKEGEGEKFLPPVQALRELAAFIMSGMSYGWQFSYTPYDKKRNVTENFELVPISAVSPKTKRLRLMEPQVRYPYLYCWSEYTLFEDEARRREHWMSISFATVQGSGNGERKKELSGVYDAYKNAALQAVRNYVRKREKNKPKEIIGEMIIRENPRLFVDSGKFTAEIRVNIYIKEIIPYTIF</sequence>
<dbReference type="Proteomes" id="UP000042527">
    <property type="component" value="Unassembled WGS sequence"/>
</dbReference>